<dbReference type="PANTHER" id="PTHR43840:SF50">
    <property type="entry name" value="MANGANESE EFFLUX SYSTEM PROTEIN MNES"/>
    <property type="match status" value="1"/>
</dbReference>
<keyword evidence="5" id="KW-1133">Transmembrane helix</keyword>
<evidence type="ECO:0000256" key="5">
    <source>
        <dbReference type="ARBA" id="ARBA00022989"/>
    </source>
</evidence>
<evidence type="ECO:0000256" key="1">
    <source>
        <dbReference type="ARBA" id="ARBA00004141"/>
    </source>
</evidence>
<comment type="caution">
    <text evidence="9">The sequence shown here is derived from an EMBL/GenBank/DDBJ whole genome shotgun (WGS) entry which is preliminary data.</text>
</comment>
<keyword evidence="4" id="KW-0812">Transmembrane</keyword>
<keyword evidence="3" id="KW-0813">Transport</keyword>
<keyword evidence="6" id="KW-0472">Membrane</keyword>
<proteinExistence type="inferred from homology"/>
<evidence type="ECO:0000256" key="3">
    <source>
        <dbReference type="ARBA" id="ARBA00022448"/>
    </source>
</evidence>
<reference evidence="9 10" key="1">
    <citation type="submission" date="2020-08" db="EMBL/GenBank/DDBJ databases">
        <title>Cohnella phylogeny.</title>
        <authorList>
            <person name="Dunlap C."/>
        </authorList>
    </citation>
    <scope>NUCLEOTIDE SEQUENCE [LARGE SCALE GENOMIC DNA]</scope>
    <source>
        <strain evidence="9 10">DSM 28246</strain>
    </source>
</reference>
<comment type="subcellular location">
    <subcellularLocation>
        <location evidence="1">Membrane</location>
        <topology evidence="1">Multi-pass membrane protein</topology>
    </subcellularLocation>
</comment>
<keyword evidence="10" id="KW-1185">Reference proteome</keyword>
<dbReference type="Gene3D" id="3.30.70.1350">
    <property type="entry name" value="Cation efflux protein, cytoplasmic domain"/>
    <property type="match status" value="1"/>
</dbReference>
<evidence type="ECO:0000259" key="8">
    <source>
        <dbReference type="Pfam" id="PF16916"/>
    </source>
</evidence>
<protein>
    <submittedName>
        <fullName evidence="9">Cation transporter</fullName>
    </submittedName>
</protein>
<dbReference type="NCBIfam" id="TIGR01297">
    <property type="entry name" value="CDF"/>
    <property type="match status" value="1"/>
</dbReference>
<evidence type="ECO:0000259" key="7">
    <source>
        <dbReference type="Pfam" id="PF01545"/>
    </source>
</evidence>
<sequence length="170" mass="18318">MQAVANARLAKRIDSGAVRAAAQDNRSDALVGLGAFAGILGSQFGLPRLDPAAALGVSVLIVKTAWDIFAEATHALTDGFDADRLQRIRQTIRETPGVGRTIDLKARTHGKSVFVDVTICVDPALSVSDSHAITETVEQRLLEAHRISNVLVHIELYENEEADRPAAERK</sequence>
<dbReference type="SUPFAM" id="SSF160240">
    <property type="entry name" value="Cation efflux protein cytoplasmic domain-like"/>
    <property type="match status" value="1"/>
</dbReference>
<dbReference type="EMBL" id="JACJVP010000030">
    <property type="protein sequence ID" value="MBB6672702.1"/>
    <property type="molecule type" value="Genomic_DNA"/>
</dbReference>
<dbReference type="GO" id="GO:0008324">
    <property type="term" value="F:monoatomic cation transmembrane transporter activity"/>
    <property type="evidence" value="ECO:0007669"/>
    <property type="project" value="InterPro"/>
</dbReference>
<dbReference type="InterPro" id="IPR058533">
    <property type="entry name" value="Cation_efflux_TM"/>
</dbReference>
<dbReference type="AlphaFoldDB" id="A0A7X0RS64"/>
<dbReference type="PANTHER" id="PTHR43840">
    <property type="entry name" value="MITOCHONDRIAL METAL TRANSPORTER 1-RELATED"/>
    <property type="match status" value="1"/>
</dbReference>
<dbReference type="RefSeq" id="WP_185670557.1">
    <property type="nucleotide sequence ID" value="NZ_JACJVP010000030.1"/>
</dbReference>
<evidence type="ECO:0000256" key="6">
    <source>
        <dbReference type="ARBA" id="ARBA00023136"/>
    </source>
</evidence>
<dbReference type="InterPro" id="IPR036837">
    <property type="entry name" value="Cation_efflux_CTD_sf"/>
</dbReference>
<evidence type="ECO:0000256" key="4">
    <source>
        <dbReference type="ARBA" id="ARBA00022692"/>
    </source>
</evidence>
<evidence type="ECO:0000256" key="2">
    <source>
        <dbReference type="ARBA" id="ARBA00008114"/>
    </source>
</evidence>
<name>A0A7X0RS64_9BACL</name>
<feature type="domain" description="Cation efflux protein cytoplasmic" evidence="8">
    <location>
        <begin position="82"/>
        <end position="156"/>
    </location>
</feature>
<dbReference type="GO" id="GO:0016020">
    <property type="term" value="C:membrane"/>
    <property type="evidence" value="ECO:0007669"/>
    <property type="project" value="UniProtKB-SubCell"/>
</dbReference>
<evidence type="ECO:0000313" key="10">
    <source>
        <dbReference type="Proteomes" id="UP000547209"/>
    </source>
</evidence>
<dbReference type="Proteomes" id="UP000547209">
    <property type="component" value="Unassembled WGS sequence"/>
</dbReference>
<comment type="similarity">
    <text evidence="2">Belongs to the cation diffusion facilitator (CDF) transporter (TC 2.A.4) family.</text>
</comment>
<dbReference type="InterPro" id="IPR027470">
    <property type="entry name" value="Cation_efflux_CTD"/>
</dbReference>
<dbReference type="Gene3D" id="1.20.1510.10">
    <property type="entry name" value="Cation efflux protein transmembrane domain"/>
    <property type="match status" value="1"/>
</dbReference>
<organism evidence="9 10">
    <name type="scientific">Cohnella nanjingensis</name>
    <dbReference type="NCBI Taxonomy" id="1387779"/>
    <lineage>
        <taxon>Bacteria</taxon>
        <taxon>Bacillati</taxon>
        <taxon>Bacillota</taxon>
        <taxon>Bacilli</taxon>
        <taxon>Bacillales</taxon>
        <taxon>Paenibacillaceae</taxon>
        <taxon>Cohnella</taxon>
    </lineage>
</organism>
<dbReference type="InterPro" id="IPR002524">
    <property type="entry name" value="Cation_efflux"/>
</dbReference>
<evidence type="ECO:0000313" key="9">
    <source>
        <dbReference type="EMBL" id="MBB6672702.1"/>
    </source>
</evidence>
<gene>
    <name evidence="9" type="ORF">H7C19_18630</name>
</gene>
<dbReference type="SUPFAM" id="SSF161111">
    <property type="entry name" value="Cation efflux protein transmembrane domain-like"/>
    <property type="match status" value="1"/>
</dbReference>
<dbReference type="Pfam" id="PF16916">
    <property type="entry name" value="ZT_dimer"/>
    <property type="match status" value="1"/>
</dbReference>
<accession>A0A7X0RS64</accession>
<dbReference type="InterPro" id="IPR027469">
    <property type="entry name" value="Cation_efflux_TMD_sf"/>
</dbReference>
<dbReference type="InterPro" id="IPR050291">
    <property type="entry name" value="CDF_Transporter"/>
</dbReference>
<feature type="domain" description="Cation efflux protein transmembrane" evidence="7">
    <location>
        <begin position="6"/>
        <end position="76"/>
    </location>
</feature>
<dbReference type="Pfam" id="PF01545">
    <property type="entry name" value="Cation_efflux"/>
    <property type="match status" value="1"/>
</dbReference>